<name>A0ACB8Q9W7_9AGAM</name>
<dbReference type="EMBL" id="MU273801">
    <property type="protein sequence ID" value="KAI0028041.1"/>
    <property type="molecule type" value="Genomic_DNA"/>
</dbReference>
<reference evidence="1" key="1">
    <citation type="submission" date="2021-02" db="EMBL/GenBank/DDBJ databases">
        <authorList>
            <consortium name="DOE Joint Genome Institute"/>
            <person name="Ahrendt S."/>
            <person name="Looney B.P."/>
            <person name="Miyauchi S."/>
            <person name="Morin E."/>
            <person name="Drula E."/>
            <person name="Courty P.E."/>
            <person name="Chicoki N."/>
            <person name="Fauchery L."/>
            <person name="Kohler A."/>
            <person name="Kuo A."/>
            <person name="Labutti K."/>
            <person name="Pangilinan J."/>
            <person name="Lipzen A."/>
            <person name="Riley R."/>
            <person name="Andreopoulos W."/>
            <person name="He G."/>
            <person name="Johnson J."/>
            <person name="Barry K.W."/>
            <person name="Grigoriev I.V."/>
            <person name="Nagy L."/>
            <person name="Hibbett D."/>
            <person name="Henrissat B."/>
            <person name="Matheny P.B."/>
            <person name="Labbe J."/>
            <person name="Martin F."/>
        </authorList>
    </citation>
    <scope>NUCLEOTIDE SEQUENCE</scope>
    <source>
        <strain evidence="1">EC-137</strain>
    </source>
</reference>
<accession>A0ACB8Q9W7</accession>
<dbReference type="Proteomes" id="UP000814128">
    <property type="component" value="Unassembled WGS sequence"/>
</dbReference>
<evidence type="ECO:0000313" key="2">
    <source>
        <dbReference type="Proteomes" id="UP000814128"/>
    </source>
</evidence>
<sequence>MPSNSMQSARLYTDQTGQRLGVLLPGWCLELDHACIVDLATNLASEPGFIQRVQRMSQEDLVFMVAFSIVAMQKWFAVKQLRAYDSRPVSIPVPEHLSLPENFYHLRLVNIRECPLKRIKPTALKASCPFILPPSASRFTDALFNPRPGEASLESMRSDRASQDPGAPSPSLTAIARARSFNPPQCTKHQSADVSLRALVIAMSDKILVNITTKLRSGSTGSLHWRREGERVLFSVEADSSDVEVELDAEGGLHKTTLNLKRKASEELSPVPPPATHSIDRHSQAEREVPRDHRSEPNADAGSTGNHTNSKTNASAGDAIVDDSPTEYSTTHKAIVNLKRGPGLRPHTRMKYLRVNPATLTVPNIQPSFWLQQG</sequence>
<reference evidence="1" key="2">
    <citation type="journal article" date="2022" name="New Phytol.">
        <title>Evolutionary transition to the ectomycorrhizal habit in the genomes of a hyperdiverse lineage of mushroom-forming fungi.</title>
        <authorList>
            <person name="Looney B."/>
            <person name="Miyauchi S."/>
            <person name="Morin E."/>
            <person name="Drula E."/>
            <person name="Courty P.E."/>
            <person name="Kohler A."/>
            <person name="Kuo A."/>
            <person name="LaButti K."/>
            <person name="Pangilinan J."/>
            <person name="Lipzen A."/>
            <person name="Riley R."/>
            <person name="Andreopoulos W."/>
            <person name="He G."/>
            <person name="Johnson J."/>
            <person name="Nolan M."/>
            <person name="Tritt A."/>
            <person name="Barry K.W."/>
            <person name="Grigoriev I.V."/>
            <person name="Nagy L.G."/>
            <person name="Hibbett D."/>
            <person name="Henrissat B."/>
            <person name="Matheny P.B."/>
            <person name="Labbe J."/>
            <person name="Martin F.M."/>
        </authorList>
    </citation>
    <scope>NUCLEOTIDE SEQUENCE</scope>
    <source>
        <strain evidence="1">EC-137</strain>
    </source>
</reference>
<comment type="caution">
    <text evidence="1">The sequence shown here is derived from an EMBL/GenBank/DDBJ whole genome shotgun (WGS) entry which is preliminary data.</text>
</comment>
<evidence type="ECO:0000313" key="1">
    <source>
        <dbReference type="EMBL" id="KAI0028041.1"/>
    </source>
</evidence>
<organism evidence="1 2">
    <name type="scientific">Vararia minispora EC-137</name>
    <dbReference type="NCBI Taxonomy" id="1314806"/>
    <lineage>
        <taxon>Eukaryota</taxon>
        <taxon>Fungi</taxon>
        <taxon>Dikarya</taxon>
        <taxon>Basidiomycota</taxon>
        <taxon>Agaricomycotina</taxon>
        <taxon>Agaricomycetes</taxon>
        <taxon>Russulales</taxon>
        <taxon>Lachnocladiaceae</taxon>
        <taxon>Vararia</taxon>
    </lineage>
</organism>
<protein>
    <submittedName>
        <fullName evidence="1">Uncharacterized protein</fullName>
    </submittedName>
</protein>
<gene>
    <name evidence="1" type="ORF">K488DRAFT_74084</name>
</gene>
<proteinExistence type="predicted"/>
<keyword evidence="2" id="KW-1185">Reference proteome</keyword>